<dbReference type="SUPFAM" id="SSF82171">
    <property type="entry name" value="DPP6 N-terminal domain-like"/>
    <property type="match status" value="1"/>
</dbReference>
<dbReference type="Pfam" id="PF00326">
    <property type="entry name" value="Peptidase_S9"/>
    <property type="match status" value="1"/>
</dbReference>
<evidence type="ECO:0000259" key="2">
    <source>
        <dbReference type="Pfam" id="PF00326"/>
    </source>
</evidence>
<sequence length="665" mass="75869">MQVRKQAFSIISLFTYLFILFLIPKAIAQEYSPIPAGVLFNPNQAHMHALSPQGKQLAYLTLSGETVYLNIVDVDKLEIKARFNLGSDVVTQFYWIDEFRLIYNMAGRIKSVNTAGTENVVLMDHIYDMEGIDSWYDVMRHWRGWSIASMLPNDAENILLRGEDIKGYASISKFNIFTGEKTDIANGGKHKIHEWSTDMQGNVRLAYRYKKGQVEVFQVEGSDETKLLLKPMMIEGNSLAYDGRSFVNQRVFFNAFSFDGKSMYLTENIEKDKFRYVEYNLEKQKIVKVLAENKRFDIANPQSHEIFYNGFIFDSNKKQLAGIRYSAERPVTIWLDEDVKAIQATIDGFYPNTSNLIMDWTDDRNSYVVFSFSEQVPGKTSIFIKNKKRFTVVSDDTEIYVDHTLATTSFVSYKSKDGTDIYAYLTSPIVSSDAPPPLVVMPHGGPWARDYYGYDPEVQFFATRGYAVLQPQFRGSAGLGRGYMLAAKQSLNGVMLDDIADGAQWLIDKGDVDRNRVYIYGYSYGGYAAIMSAIKYKDLYKAAVSMASPLDLNAQLKFYKKEDYDFAYEYWNTLVGDAKSNKKELAAASPSENMANIKIPLLIAHGDKDPIVPVDQFDKFKKALDRKKNPNIRTQRFKNVGHGFKNPSNNIYFVEQALKMFEEAK</sequence>
<dbReference type="SUPFAM" id="SSF53474">
    <property type="entry name" value="alpha/beta-Hydrolases"/>
    <property type="match status" value="1"/>
</dbReference>
<keyword evidence="4" id="KW-1185">Reference proteome</keyword>
<dbReference type="InterPro" id="IPR001375">
    <property type="entry name" value="Peptidase_S9_cat"/>
</dbReference>
<organism evidence="3 4">
    <name type="scientific">Teredinibacter turnerae (strain ATCC 39867 / T7901)</name>
    <dbReference type="NCBI Taxonomy" id="377629"/>
    <lineage>
        <taxon>Bacteria</taxon>
        <taxon>Pseudomonadati</taxon>
        <taxon>Pseudomonadota</taxon>
        <taxon>Gammaproteobacteria</taxon>
        <taxon>Cellvibrionales</taxon>
        <taxon>Cellvibrionaceae</taxon>
        <taxon>Teredinibacter</taxon>
    </lineage>
</organism>
<dbReference type="GO" id="GO:0006508">
    <property type="term" value="P:proteolysis"/>
    <property type="evidence" value="ECO:0007669"/>
    <property type="project" value="InterPro"/>
</dbReference>
<dbReference type="MEROPS" id="S09.A77"/>
<evidence type="ECO:0000313" key="4">
    <source>
        <dbReference type="Proteomes" id="UP000009080"/>
    </source>
</evidence>
<dbReference type="STRING" id="377629.TERTU_0528"/>
<proteinExistence type="predicted"/>
<protein>
    <submittedName>
        <fullName evidence="3">Peptidase, S9 family</fullName>
    </submittedName>
</protein>
<feature type="domain" description="Peptidase S9 prolyl oligopeptidase catalytic" evidence="2">
    <location>
        <begin position="454"/>
        <end position="662"/>
    </location>
</feature>
<accession>C5BN31</accession>
<dbReference type="KEGG" id="ttu:TERTU_0528"/>
<dbReference type="RefSeq" id="WP_015820131.1">
    <property type="nucleotide sequence ID" value="NC_012997.1"/>
</dbReference>
<dbReference type="PANTHER" id="PTHR42776">
    <property type="entry name" value="SERINE PEPTIDASE S9 FAMILY MEMBER"/>
    <property type="match status" value="1"/>
</dbReference>
<dbReference type="PANTHER" id="PTHR42776:SF27">
    <property type="entry name" value="DIPEPTIDYL PEPTIDASE FAMILY MEMBER 6"/>
    <property type="match status" value="1"/>
</dbReference>
<dbReference type="EMBL" id="CP001614">
    <property type="protein sequence ID" value="ACR14016.1"/>
    <property type="molecule type" value="Genomic_DNA"/>
</dbReference>
<dbReference type="AlphaFoldDB" id="C5BN31"/>
<dbReference type="GO" id="GO:0004252">
    <property type="term" value="F:serine-type endopeptidase activity"/>
    <property type="evidence" value="ECO:0007669"/>
    <property type="project" value="TreeGrafter"/>
</dbReference>
<dbReference type="Gene3D" id="3.40.50.1820">
    <property type="entry name" value="alpha/beta hydrolase"/>
    <property type="match status" value="1"/>
</dbReference>
<dbReference type="OrthoDB" id="4269629at2"/>
<reference evidence="3 4" key="1">
    <citation type="journal article" date="2009" name="PLoS ONE">
        <title>The complete genome of Teredinibacter turnerae T7901: an intracellular endosymbiont of marine wood-boring bivalves (shipworms).</title>
        <authorList>
            <person name="Yang J.C."/>
            <person name="Madupu R."/>
            <person name="Durkin A.S."/>
            <person name="Ekborg N.A."/>
            <person name="Pedamallu C.S."/>
            <person name="Hostetler J.B."/>
            <person name="Radune D."/>
            <person name="Toms B.S."/>
            <person name="Henrissat B."/>
            <person name="Coutinho P.M."/>
            <person name="Schwarz S."/>
            <person name="Field L."/>
            <person name="Trindade-Silva A.E."/>
            <person name="Soares C.A.G."/>
            <person name="Elshahawi S."/>
            <person name="Hanora A."/>
            <person name="Schmidt E.W."/>
            <person name="Haygood M.G."/>
            <person name="Posfai J."/>
            <person name="Benner J."/>
            <person name="Madinger C."/>
            <person name="Nove J."/>
            <person name="Anton B."/>
            <person name="Chaudhary K."/>
            <person name="Foster J."/>
            <person name="Holman A."/>
            <person name="Kumar S."/>
            <person name="Lessard P.A."/>
            <person name="Luyten Y.A."/>
            <person name="Slatko B."/>
            <person name="Wood N."/>
            <person name="Wu B."/>
            <person name="Teplitski M."/>
            <person name="Mougous J.D."/>
            <person name="Ward N."/>
            <person name="Eisen J.A."/>
            <person name="Badger J.H."/>
            <person name="Distel D.L."/>
        </authorList>
    </citation>
    <scope>NUCLEOTIDE SEQUENCE [LARGE SCALE GENOMIC DNA]</scope>
    <source>
        <strain evidence="4">ATCC 39867 / T7901</strain>
    </source>
</reference>
<name>C5BN31_TERTT</name>
<evidence type="ECO:0000313" key="3">
    <source>
        <dbReference type="EMBL" id="ACR14016.1"/>
    </source>
</evidence>
<dbReference type="InterPro" id="IPR029058">
    <property type="entry name" value="AB_hydrolase_fold"/>
</dbReference>
<dbReference type="eggNOG" id="COG1506">
    <property type="taxonomic scope" value="Bacteria"/>
</dbReference>
<dbReference type="HOGENOM" id="CLU_008615_3_1_6"/>
<gene>
    <name evidence="3" type="ordered locus">TERTU_0528</name>
</gene>
<keyword evidence="1" id="KW-0378">Hydrolase</keyword>
<dbReference type="Proteomes" id="UP000009080">
    <property type="component" value="Chromosome"/>
</dbReference>
<evidence type="ECO:0000256" key="1">
    <source>
        <dbReference type="ARBA" id="ARBA00022801"/>
    </source>
</evidence>